<name>A0A0L0UMM6_9BASI</name>
<dbReference type="Gene3D" id="3.90.1690.10">
    <property type="entry name" value="phage-related protein like domain"/>
    <property type="match status" value="1"/>
</dbReference>
<evidence type="ECO:0000313" key="3">
    <source>
        <dbReference type="Proteomes" id="UP000054564"/>
    </source>
</evidence>
<comment type="caution">
    <text evidence="2">The sequence shown here is derived from an EMBL/GenBank/DDBJ whole genome shotgun (WGS) entry which is preliminary data.</text>
</comment>
<dbReference type="Proteomes" id="UP000054564">
    <property type="component" value="Unassembled WGS sequence"/>
</dbReference>
<feature type="compositionally biased region" description="Polar residues" evidence="1">
    <location>
        <begin position="93"/>
        <end position="103"/>
    </location>
</feature>
<dbReference type="AlphaFoldDB" id="A0A0L0UMM6"/>
<proteinExistence type="predicted"/>
<reference evidence="3" key="1">
    <citation type="submission" date="2014-03" db="EMBL/GenBank/DDBJ databases">
        <title>The Genome Sequence of Puccinia striiformis f. sp. tritici PST-78.</title>
        <authorList>
            <consortium name="The Broad Institute Genome Sequencing Platform"/>
            <person name="Cuomo C."/>
            <person name="Hulbert S."/>
            <person name="Chen X."/>
            <person name="Walker B."/>
            <person name="Young S.K."/>
            <person name="Zeng Q."/>
            <person name="Gargeya S."/>
            <person name="Fitzgerald M."/>
            <person name="Haas B."/>
            <person name="Abouelleil A."/>
            <person name="Alvarado L."/>
            <person name="Arachchi H.M."/>
            <person name="Berlin A.M."/>
            <person name="Chapman S.B."/>
            <person name="Goldberg J."/>
            <person name="Griggs A."/>
            <person name="Gujja S."/>
            <person name="Hansen M."/>
            <person name="Howarth C."/>
            <person name="Imamovic A."/>
            <person name="Larimer J."/>
            <person name="McCowan C."/>
            <person name="Montmayeur A."/>
            <person name="Murphy C."/>
            <person name="Neiman D."/>
            <person name="Pearson M."/>
            <person name="Priest M."/>
            <person name="Roberts A."/>
            <person name="Saif S."/>
            <person name="Shea T."/>
            <person name="Sisk P."/>
            <person name="Sykes S."/>
            <person name="Wortman J."/>
            <person name="Nusbaum C."/>
            <person name="Birren B."/>
        </authorList>
    </citation>
    <scope>NUCLEOTIDE SEQUENCE [LARGE SCALE GENOMIC DNA]</scope>
    <source>
        <strain evidence="3">race PST-78</strain>
    </source>
</reference>
<dbReference type="EMBL" id="AJIL01003434">
    <property type="protein sequence ID" value="KNE88004.1"/>
    <property type="molecule type" value="Genomic_DNA"/>
</dbReference>
<accession>A0A0L0UMM6</accession>
<evidence type="ECO:0000313" key="2">
    <source>
        <dbReference type="EMBL" id="KNE88004.1"/>
    </source>
</evidence>
<keyword evidence="3" id="KW-1185">Reference proteome</keyword>
<evidence type="ECO:0000256" key="1">
    <source>
        <dbReference type="SAM" id="MobiDB-lite"/>
    </source>
</evidence>
<dbReference type="InterPro" id="IPR053738">
    <property type="entry name" value="Lambda_capsid_assembly"/>
</dbReference>
<organism evidence="2 3">
    <name type="scientific">Puccinia striiformis f. sp. tritici PST-78</name>
    <dbReference type="NCBI Taxonomy" id="1165861"/>
    <lineage>
        <taxon>Eukaryota</taxon>
        <taxon>Fungi</taxon>
        <taxon>Dikarya</taxon>
        <taxon>Basidiomycota</taxon>
        <taxon>Pucciniomycotina</taxon>
        <taxon>Pucciniomycetes</taxon>
        <taxon>Pucciniales</taxon>
        <taxon>Pucciniaceae</taxon>
        <taxon>Puccinia</taxon>
    </lineage>
</organism>
<protein>
    <submittedName>
        <fullName evidence="2">Uncharacterized protein</fullName>
    </submittedName>
</protein>
<gene>
    <name evidence="2" type="ORF">PSTG_18602</name>
</gene>
<feature type="non-terminal residue" evidence="2">
    <location>
        <position position="155"/>
    </location>
</feature>
<feature type="region of interest" description="Disordered" evidence="1">
    <location>
        <begin position="93"/>
        <end position="118"/>
    </location>
</feature>
<sequence>MVLTWYIPLAELAERPGAVELSQVTAAMEDDLGSVWIAPGQLTAAAAGGGAIAIAYRNTSMIADEVLPRVPVGKAEFKWWEYDLGQGFTVPNTNVGRTSQPNQVEFDAEEKTSSTNDYGLDAPVPQSDIDNAPANYDPLGRAAERTTDLILLDRE</sequence>